<gene>
    <name evidence="4" type="ORF">LPJ64_005259</name>
</gene>
<evidence type="ECO:0000256" key="2">
    <source>
        <dbReference type="SAM" id="Phobius"/>
    </source>
</evidence>
<dbReference type="AlphaFoldDB" id="A0A9W8CGK3"/>
<feature type="transmembrane region" description="Helical" evidence="2">
    <location>
        <begin position="395"/>
        <end position="415"/>
    </location>
</feature>
<keyword evidence="2" id="KW-0472">Membrane</keyword>
<protein>
    <recommendedName>
        <fullName evidence="3">DUF3533 domain-containing protein</fullName>
    </recommendedName>
</protein>
<organism evidence="4 5">
    <name type="scientific">Coemansia asiatica</name>
    <dbReference type="NCBI Taxonomy" id="1052880"/>
    <lineage>
        <taxon>Eukaryota</taxon>
        <taxon>Fungi</taxon>
        <taxon>Fungi incertae sedis</taxon>
        <taxon>Zoopagomycota</taxon>
        <taxon>Kickxellomycotina</taxon>
        <taxon>Kickxellomycetes</taxon>
        <taxon>Kickxellales</taxon>
        <taxon>Kickxellaceae</taxon>
        <taxon>Coemansia</taxon>
    </lineage>
</organism>
<dbReference type="Proteomes" id="UP001145021">
    <property type="component" value="Unassembled WGS sequence"/>
</dbReference>
<feature type="domain" description="DUF3533" evidence="3">
    <location>
        <begin position="39"/>
        <end position="400"/>
    </location>
</feature>
<feature type="compositionally biased region" description="Basic residues" evidence="1">
    <location>
        <begin position="454"/>
        <end position="465"/>
    </location>
</feature>
<feature type="transmembrane region" description="Helical" evidence="2">
    <location>
        <begin position="264"/>
        <end position="292"/>
    </location>
</feature>
<feature type="compositionally biased region" description="Basic and acidic residues" evidence="1">
    <location>
        <begin position="481"/>
        <end position="491"/>
    </location>
</feature>
<keyword evidence="5" id="KW-1185">Reference proteome</keyword>
<keyword evidence="2" id="KW-1133">Transmembrane helix</keyword>
<comment type="caution">
    <text evidence="4">The sequence shown here is derived from an EMBL/GenBank/DDBJ whole genome shotgun (WGS) entry which is preliminary data.</text>
</comment>
<evidence type="ECO:0000313" key="4">
    <source>
        <dbReference type="EMBL" id="KAJ1642929.1"/>
    </source>
</evidence>
<dbReference type="InterPro" id="IPR053001">
    <property type="entry name" value="MNNG_permease-like"/>
</dbReference>
<keyword evidence="2" id="KW-0812">Transmembrane</keyword>
<feature type="transmembrane region" description="Helical" evidence="2">
    <location>
        <begin position="338"/>
        <end position="357"/>
    </location>
</feature>
<dbReference type="InterPro" id="IPR022703">
    <property type="entry name" value="DUF3533"/>
</dbReference>
<name>A0A9W8CGK3_9FUNG</name>
<feature type="transmembrane region" description="Helical" evidence="2">
    <location>
        <begin position="34"/>
        <end position="58"/>
    </location>
</feature>
<dbReference type="PANTHER" id="PTHR34814:SF1">
    <property type="entry name" value="NITROSOGUANIDINE RESISTANCE PROTEIN SNG1"/>
    <property type="match status" value="1"/>
</dbReference>
<reference evidence="4" key="1">
    <citation type="submission" date="2022-07" db="EMBL/GenBank/DDBJ databases">
        <title>Phylogenomic reconstructions and comparative analyses of Kickxellomycotina fungi.</title>
        <authorList>
            <person name="Reynolds N.K."/>
            <person name="Stajich J.E."/>
            <person name="Barry K."/>
            <person name="Grigoriev I.V."/>
            <person name="Crous P."/>
            <person name="Smith M.E."/>
        </authorList>
    </citation>
    <scope>NUCLEOTIDE SEQUENCE</scope>
    <source>
        <strain evidence="4">NBRC 105413</strain>
    </source>
</reference>
<accession>A0A9W8CGK3</accession>
<dbReference type="PANTHER" id="PTHR34814">
    <property type="entry name" value="NITROSOGUANIDINE RESISTANCE PROTEIN SNG1"/>
    <property type="match status" value="1"/>
</dbReference>
<evidence type="ECO:0000256" key="1">
    <source>
        <dbReference type="SAM" id="MobiDB-lite"/>
    </source>
</evidence>
<evidence type="ECO:0000259" key="3">
    <source>
        <dbReference type="Pfam" id="PF12051"/>
    </source>
</evidence>
<sequence>MKRLEAAFLDNPDNARTSIFAPKLRRTLRTRGLYYLRLMLIGVVMIWVPMCLFFGAVYNRSNYLYRLHLDIIDLDGGFVGRNLTQHILLAGGPTMQNNMPQWRVRSELRTLDQVRKWTRVHGWGAIVINSGASERLLQAIDNSASSNKSEYDPYSAMTVVANTGRHPIVGLSNTLPALSAAARSAAIAFNVGFLQQLSSEASSAQAIVIPAAVYFRTTDAAPMTFNIAPVQTLFSFLMGTLCTVAALITWKMTTFGFFLKTRHIHLWASLFLLVLAWTLYISLNCSLAIAFFRGPHYSRNALPYTVGRFFSIWGTTLAVLMAVGLWLLSWYLLVTPEFIGLVSLITVLSNVVSALLPAQMANRFYRIFYALPFFNGSMLYRYILSGSYPRLGKNIGVLLGEIFAMALALGLASWVRQVCVLKGLADIAGWYRGSMFFSSPVPLQKQKQSQGKTQSHRHRLHMHLHRDRDRDRYQNQNQNQDDDHDHDHDRDWDRVSMSTLSIADSAEDSTSLKEGNLGV</sequence>
<feature type="transmembrane region" description="Helical" evidence="2">
    <location>
        <begin position="233"/>
        <end position="252"/>
    </location>
</feature>
<proteinExistence type="predicted"/>
<feature type="transmembrane region" description="Helical" evidence="2">
    <location>
        <begin position="312"/>
        <end position="332"/>
    </location>
</feature>
<dbReference type="GO" id="GO:0016020">
    <property type="term" value="C:membrane"/>
    <property type="evidence" value="ECO:0007669"/>
    <property type="project" value="TreeGrafter"/>
</dbReference>
<dbReference type="EMBL" id="JANBOH010000318">
    <property type="protein sequence ID" value="KAJ1642929.1"/>
    <property type="molecule type" value="Genomic_DNA"/>
</dbReference>
<dbReference type="Pfam" id="PF12051">
    <property type="entry name" value="DUF3533"/>
    <property type="match status" value="1"/>
</dbReference>
<evidence type="ECO:0000313" key="5">
    <source>
        <dbReference type="Proteomes" id="UP001145021"/>
    </source>
</evidence>
<feature type="transmembrane region" description="Helical" evidence="2">
    <location>
        <begin position="364"/>
        <end position="383"/>
    </location>
</feature>
<feature type="region of interest" description="Disordered" evidence="1">
    <location>
        <begin position="446"/>
        <end position="491"/>
    </location>
</feature>